<dbReference type="AlphaFoldDB" id="A0A5M3MUW2"/>
<keyword evidence="11" id="KW-1185">Reference proteome</keyword>
<dbReference type="PANTHER" id="PTHR43442:SF3">
    <property type="entry name" value="GLUCONOKINASE-RELATED"/>
    <property type="match status" value="1"/>
</dbReference>
<evidence type="ECO:0000256" key="2">
    <source>
        <dbReference type="ARBA" id="ARBA00008420"/>
    </source>
</evidence>
<proteinExistence type="inferred from homology"/>
<reference evidence="11" key="1">
    <citation type="journal article" date="2012" name="Science">
        <title>The Paleozoic origin of enzymatic lignin decomposition reconstructed from 31 fungal genomes.</title>
        <authorList>
            <person name="Floudas D."/>
            <person name="Binder M."/>
            <person name="Riley R."/>
            <person name="Barry K."/>
            <person name="Blanchette R.A."/>
            <person name="Henrissat B."/>
            <person name="Martinez A.T."/>
            <person name="Otillar R."/>
            <person name="Spatafora J.W."/>
            <person name="Yadav J.S."/>
            <person name="Aerts A."/>
            <person name="Benoit I."/>
            <person name="Boyd A."/>
            <person name="Carlson A."/>
            <person name="Copeland A."/>
            <person name="Coutinho P.M."/>
            <person name="de Vries R.P."/>
            <person name="Ferreira P."/>
            <person name="Findley K."/>
            <person name="Foster B."/>
            <person name="Gaskell J."/>
            <person name="Glotzer D."/>
            <person name="Gorecki P."/>
            <person name="Heitman J."/>
            <person name="Hesse C."/>
            <person name="Hori C."/>
            <person name="Igarashi K."/>
            <person name="Jurgens J.A."/>
            <person name="Kallen N."/>
            <person name="Kersten P."/>
            <person name="Kohler A."/>
            <person name="Kuees U."/>
            <person name="Kumar T.K.A."/>
            <person name="Kuo A."/>
            <person name="LaButti K."/>
            <person name="Larrondo L.F."/>
            <person name="Lindquist E."/>
            <person name="Ling A."/>
            <person name="Lombard V."/>
            <person name="Lucas S."/>
            <person name="Lundell T."/>
            <person name="Martin R."/>
            <person name="McLaughlin D.J."/>
            <person name="Morgenstern I."/>
            <person name="Morin E."/>
            <person name="Murat C."/>
            <person name="Nagy L.G."/>
            <person name="Nolan M."/>
            <person name="Ohm R.A."/>
            <person name="Patyshakuliyeva A."/>
            <person name="Rokas A."/>
            <person name="Ruiz-Duenas F.J."/>
            <person name="Sabat G."/>
            <person name="Salamov A."/>
            <person name="Samejima M."/>
            <person name="Schmutz J."/>
            <person name="Slot J.C."/>
            <person name="St John F."/>
            <person name="Stenlid J."/>
            <person name="Sun H."/>
            <person name="Sun S."/>
            <person name="Syed K."/>
            <person name="Tsang A."/>
            <person name="Wiebenga A."/>
            <person name="Young D."/>
            <person name="Pisabarro A."/>
            <person name="Eastwood D.C."/>
            <person name="Martin F."/>
            <person name="Cullen D."/>
            <person name="Grigoriev I.V."/>
            <person name="Hibbett D.S."/>
        </authorList>
    </citation>
    <scope>NUCLEOTIDE SEQUENCE [LARGE SCALE GENOMIC DNA]</scope>
    <source>
        <strain evidence="11">RWD-64-598 SS2</strain>
    </source>
</reference>
<evidence type="ECO:0000313" key="11">
    <source>
        <dbReference type="Proteomes" id="UP000053558"/>
    </source>
</evidence>
<accession>A0A5M3MUW2</accession>
<dbReference type="GO" id="GO:0046316">
    <property type="term" value="F:gluconokinase activity"/>
    <property type="evidence" value="ECO:0007669"/>
    <property type="project" value="UniProtKB-EC"/>
</dbReference>
<dbReference type="UniPathway" id="UPA00792"/>
<keyword evidence="6 10" id="KW-0418">Kinase</keyword>
<dbReference type="PANTHER" id="PTHR43442">
    <property type="entry name" value="GLUCONOKINASE-RELATED"/>
    <property type="match status" value="1"/>
</dbReference>
<dbReference type="CDD" id="cd02021">
    <property type="entry name" value="GntK"/>
    <property type="match status" value="1"/>
</dbReference>
<comment type="catalytic activity">
    <reaction evidence="9">
        <text>D-gluconate + ATP = 6-phospho-D-gluconate + ADP + H(+)</text>
        <dbReference type="Rhea" id="RHEA:19433"/>
        <dbReference type="ChEBI" id="CHEBI:15378"/>
        <dbReference type="ChEBI" id="CHEBI:18391"/>
        <dbReference type="ChEBI" id="CHEBI:30616"/>
        <dbReference type="ChEBI" id="CHEBI:58759"/>
        <dbReference type="ChEBI" id="CHEBI:456216"/>
        <dbReference type="EC" id="2.7.1.12"/>
    </reaction>
</comment>
<evidence type="ECO:0000256" key="8">
    <source>
        <dbReference type="ARBA" id="ARBA00029835"/>
    </source>
</evidence>
<evidence type="ECO:0000313" key="10">
    <source>
        <dbReference type="EMBL" id="EIW82830.1"/>
    </source>
</evidence>
<dbReference type="Pfam" id="PF01202">
    <property type="entry name" value="SKI"/>
    <property type="match status" value="1"/>
</dbReference>
<comment type="pathway">
    <text evidence="1">Carbohydrate acid metabolism; D-gluconate degradation.</text>
</comment>
<keyword evidence="5" id="KW-0547">Nucleotide-binding</keyword>
<evidence type="ECO:0000256" key="9">
    <source>
        <dbReference type="ARBA" id="ARBA00048090"/>
    </source>
</evidence>
<dbReference type="InterPro" id="IPR031322">
    <property type="entry name" value="Shikimate/glucono_kinase"/>
</dbReference>
<dbReference type="SUPFAM" id="SSF52540">
    <property type="entry name" value="P-loop containing nucleoside triphosphate hydrolases"/>
    <property type="match status" value="1"/>
</dbReference>
<dbReference type="RefSeq" id="XP_007766789.1">
    <property type="nucleotide sequence ID" value="XM_007768599.1"/>
</dbReference>
<dbReference type="InterPro" id="IPR006001">
    <property type="entry name" value="Therm_gnt_kin"/>
</dbReference>
<evidence type="ECO:0000256" key="1">
    <source>
        <dbReference type="ARBA" id="ARBA00004875"/>
    </source>
</evidence>
<dbReference type="Proteomes" id="UP000053558">
    <property type="component" value="Unassembled WGS sequence"/>
</dbReference>
<evidence type="ECO:0000256" key="7">
    <source>
        <dbReference type="ARBA" id="ARBA00022840"/>
    </source>
</evidence>
<dbReference type="GO" id="GO:0005524">
    <property type="term" value="F:ATP binding"/>
    <property type="evidence" value="ECO:0007669"/>
    <property type="project" value="UniProtKB-KW"/>
</dbReference>
<comment type="caution">
    <text evidence="10">The sequence shown here is derived from an EMBL/GenBank/DDBJ whole genome shotgun (WGS) entry which is preliminary data.</text>
</comment>
<sequence length="275" mass="30668">MSTVSGSYRGEANITERRMNYGVDVERADDQQPGQTAPRAVEDALFIVVMGVSGTGKSTLGNSLADALNIEFKDGDDLHPKANIDKMSRGEPLNDEDRAPWLEIIRTTAHQTIQAQIGVRQSTIEPERMPQTEKTHADHADAAVRAGSKIRTNNTRPGVVIACSALKKRYRDVLRGKTVSGMLPDKIEAPHQHELPTYFVYLEVLKERGDVDRIWARMKERKGHYMKAGMLESQVQAMESPAGEERVVTVSIDDATEKQLTDALDAFKLDYYRAE</sequence>
<dbReference type="OrthoDB" id="275177at2759"/>
<gene>
    <name evidence="10" type="ORF">CONPUDRAFT_151886</name>
</gene>
<evidence type="ECO:0000256" key="3">
    <source>
        <dbReference type="ARBA" id="ARBA00012054"/>
    </source>
</evidence>
<dbReference type="EMBL" id="JH711576">
    <property type="protein sequence ID" value="EIW82830.1"/>
    <property type="molecule type" value="Genomic_DNA"/>
</dbReference>
<dbReference type="Gene3D" id="3.40.50.300">
    <property type="entry name" value="P-loop containing nucleotide triphosphate hydrolases"/>
    <property type="match status" value="1"/>
</dbReference>
<comment type="similarity">
    <text evidence="2">Belongs to the gluconokinase GntK/GntV family.</text>
</comment>
<evidence type="ECO:0000256" key="5">
    <source>
        <dbReference type="ARBA" id="ARBA00022741"/>
    </source>
</evidence>
<dbReference type="GeneID" id="19202936"/>
<dbReference type="OMA" id="APWLEII"/>
<protein>
    <recommendedName>
        <fullName evidence="3">gluconokinase</fullName>
        <ecNumber evidence="3">2.7.1.12</ecNumber>
    </recommendedName>
    <alternativeName>
        <fullName evidence="8">Gluconate kinase</fullName>
    </alternativeName>
</protein>
<dbReference type="GO" id="GO:0005975">
    <property type="term" value="P:carbohydrate metabolic process"/>
    <property type="evidence" value="ECO:0007669"/>
    <property type="project" value="InterPro"/>
</dbReference>
<keyword evidence="7" id="KW-0067">ATP-binding</keyword>
<keyword evidence="4" id="KW-0808">Transferase</keyword>
<name>A0A5M3MUW2_CONPW</name>
<dbReference type="KEGG" id="cput:CONPUDRAFT_151886"/>
<evidence type="ECO:0000256" key="4">
    <source>
        <dbReference type="ARBA" id="ARBA00022679"/>
    </source>
</evidence>
<dbReference type="GO" id="GO:0005737">
    <property type="term" value="C:cytoplasm"/>
    <property type="evidence" value="ECO:0007669"/>
    <property type="project" value="TreeGrafter"/>
</dbReference>
<dbReference type="EC" id="2.7.1.12" evidence="3"/>
<evidence type="ECO:0000256" key="6">
    <source>
        <dbReference type="ARBA" id="ARBA00022777"/>
    </source>
</evidence>
<organism evidence="10 11">
    <name type="scientific">Coniophora puteana (strain RWD-64-598)</name>
    <name type="common">Brown rot fungus</name>
    <dbReference type="NCBI Taxonomy" id="741705"/>
    <lineage>
        <taxon>Eukaryota</taxon>
        <taxon>Fungi</taxon>
        <taxon>Dikarya</taxon>
        <taxon>Basidiomycota</taxon>
        <taxon>Agaricomycotina</taxon>
        <taxon>Agaricomycetes</taxon>
        <taxon>Agaricomycetidae</taxon>
        <taxon>Boletales</taxon>
        <taxon>Coniophorineae</taxon>
        <taxon>Coniophoraceae</taxon>
        <taxon>Coniophora</taxon>
    </lineage>
</organism>
<dbReference type="InterPro" id="IPR027417">
    <property type="entry name" value="P-loop_NTPase"/>
</dbReference>